<keyword evidence="8 12" id="KW-0457">Lysine biosynthesis</keyword>
<organism evidence="16 17">
    <name type="scientific">Yeguia hominis</name>
    <dbReference type="NCBI Taxonomy" id="2763662"/>
    <lineage>
        <taxon>Bacteria</taxon>
        <taxon>Bacillati</taxon>
        <taxon>Bacillota</taxon>
        <taxon>Clostridia</taxon>
        <taxon>Eubacteriales</taxon>
        <taxon>Yeguiaceae</taxon>
        <taxon>Yeguia</taxon>
    </lineage>
</organism>
<reference evidence="16" key="1">
    <citation type="submission" date="2020-08" db="EMBL/GenBank/DDBJ databases">
        <title>Genome public.</title>
        <authorList>
            <person name="Liu C."/>
            <person name="Sun Q."/>
        </authorList>
    </citation>
    <scope>NUCLEOTIDE SEQUENCE</scope>
    <source>
        <strain evidence="16">NSJ-40</strain>
    </source>
</reference>
<feature type="binding site" evidence="12 15">
    <location>
        <position position="50"/>
    </location>
    <ligand>
        <name>pyruvate</name>
        <dbReference type="ChEBI" id="CHEBI:15361"/>
    </ligand>
</feature>
<proteinExistence type="inferred from homology"/>
<dbReference type="PANTHER" id="PTHR12128:SF66">
    <property type="entry name" value="4-HYDROXY-2-OXOGLUTARATE ALDOLASE, MITOCHONDRIAL"/>
    <property type="match status" value="1"/>
</dbReference>
<keyword evidence="10 12" id="KW-0704">Schiff base</keyword>
<evidence type="ECO:0000256" key="5">
    <source>
        <dbReference type="ARBA" id="ARBA00022490"/>
    </source>
</evidence>
<feature type="site" description="Part of a proton relay during catalysis" evidence="12">
    <location>
        <position position="49"/>
    </location>
</feature>
<evidence type="ECO:0000256" key="2">
    <source>
        <dbReference type="ARBA" id="ARBA00005120"/>
    </source>
</evidence>
<evidence type="ECO:0000256" key="3">
    <source>
        <dbReference type="ARBA" id="ARBA00007592"/>
    </source>
</evidence>
<dbReference type="GO" id="GO:0019877">
    <property type="term" value="P:diaminopimelate biosynthetic process"/>
    <property type="evidence" value="ECO:0007669"/>
    <property type="project" value="UniProtKB-UniRule"/>
</dbReference>
<dbReference type="NCBIfam" id="TIGR00674">
    <property type="entry name" value="dapA"/>
    <property type="match status" value="1"/>
</dbReference>
<evidence type="ECO:0000313" key="16">
    <source>
        <dbReference type="EMBL" id="MBC8533910.1"/>
    </source>
</evidence>
<evidence type="ECO:0000256" key="6">
    <source>
        <dbReference type="ARBA" id="ARBA00022605"/>
    </source>
</evidence>
<dbReference type="InterPro" id="IPR002220">
    <property type="entry name" value="DapA-like"/>
</dbReference>
<comment type="subcellular location">
    <subcellularLocation>
        <location evidence="12">Cytoplasm</location>
    </subcellularLocation>
</comment>
<dbReference type="GO" id="GO:0008840">
    <property type="term" value="F:4-hydroxy-tetrahydrodipicolinate synthase activity"/>
    <property type="evidence" value="ECO:0007669"/>
    <property type="project" value="UniProtKB-UniRule"/>
</dbReference>
<dbReference type="AlphaFoldDB" id="A0A926DBG6"/>
<evidence type="ECO:0000256" key="12">
    <source>
        <dbReference type="HAMAP-Rule" id="MF_00418"/>
    </source>
</evidence>
<keyword evidence="6 12" id="KW-0028">Amino-acid biosynthesis</keyword>
<comment type="pathway">
    <text evidence="2 12">Amino-acid biosynthesis; L-lysine biosynthesis via DAP pathway; (S)-tetrahydrodipicolinate from L-aspartate: step 3/4.</text>
</comment>
<feature type="binding site" evidence="12 15">
    <location>
        <position position="208"/>
    </location>
    <ligand>
        <name>pyruvate</name>
        <dbReference type="ChEBI" id="CHEBI:15361"/>
    </ligand>
</feature>
<comment type="caution">
    <text evidence="12">Was originally thought to be a dihydrodipicolinate synthase (DHDPS), catalyzing the condensation of (S)-aspartate-beta-semialdehyde [(S)-ASA] and pyruvate to dihydrodipicolinate (DHDP). However, it was shown in E.coli that the product of the enzymatic reaction is not dihydrodipicolinate but in fact (4S)-4-hydroxy-2,3,4,5-tetrahydro-(2S)-dipicolinic acid (HTPA), and that the consecutive dehydration reaction leading to DHDP is not spontaneous but catalyzed by DapB.</text>
</comment>
<dbReference type="EMBL" id="JACRSN010000010">
    <property type="protein sequence ID" value="MBC8533910.1"/>
    <property type="molecule type" value="Genomic_DNA"/>
</dbReference>
<dbReference type="SMART" id="SM01130">
    <property type="entry name" value="DHDPS"/>
    <property type="match status" value="1"/>
</dbReference>
<keyword evidence="5 12" id="KW-0963">Cytoplasm</keyword>
<comment type="similarity">
    <text evidence="3 12 13">Belongs to the DapA family.</text>
</comment>
<dbReference type="InterPro" id="IPR020624">
    <property type="entry name" value="Schiff_base-form_aldolases_CS"/>
</dbReference>
<protein>
    <recommendedName>
        <fullName evidence="4 12">4-hydroxy-tetrahydrodipicolinate synthase</fullName>
        <shortName evidence="12">HTPA synthase</shortName>
        <ecNumber evidence="4 12">4.3.3.7</ecNumber>
    </recommendedName>
</protein>
<dbReference type="InterPro" id="IPR005263">
    <property type="entry name" value="DapA"/>
</dbReference>
<evidence type="ECO:0000256" key="10">
    <source>
        <dbReference type="ARBA" id="ARBA00023270"/>
    </source>
</evidence>
<dbReference type="HAMAP" id="MF_00418">
    <property type="entry name" value="DapA"/>
    <property type="match status" value="1"/>
</dbReference>
<name>A0A926DBG6_9FIRM</name>
<evidence type="ECO:0000313" key="17">
    <source>
        <dbReference type="Proteomes" id="UP000651482"/>
    </source>
</evidence>
<evidence type="ECO:0000256" key="4">
    <source>
        <dbReference type="ARBA" id="ARBA00012086"/>
    </source>
</evidence>
<feature type="active site" description="Schiff-base intermediate with substrate" evidence="12 14">
    <location>
        <position position="166"/>
    </location>
</feature>
<evidence type="ECO:0000256" key="13">
    <source>
        <dbReference type="PIRNR" id="PIRNR001365"/>
    </source>
</evidence>
<dbReference type="PRINTS" id="PR00146">
    <property type="entry name" value="DHPICSNTHASE"/>
</dbReference>
<feature type="active site" description="Proton donor/acceptor" evidence="12 14">
    <location>
        <position position="138"/>
    </location>
</feature>
<dbReference type="InterPro" id="IPR020625">
    <property type="entry name" value="Schiff_base-form_aldolases_AS"/>
</dbReference>
<evidence type="ECO:0000256" key="9">
    <source>
        <dbReference type="ARBA" id="ARBA00023239"/>
    </source>
</evidence>
<dbReference type="GO" id="GO:0005829">
    <property type="term" value="C:cytosol"/>
    <property type="evidence" value="ECO:0007669"/>
    <property type="project" value="TreeGrafter"/>
</dbReference>
<evidence type="ECO:0000256" key="14">
    <source>
        <dbReference type="PIRSR" id="PIRSR001365-1"/>
    </source>
</evidence>
<comment type="catalytic activity">
    <reaction evidence="11 12">
        <text>L-aspartate 4-semialdehyde + pyruvate = (2S,4S)-4-hydroxy-2,3,4,5-tetrahydrodipicolinate + H2O + H(+)</text>
        <dbReference type="Rhea" id="RHEA:34171"/>
        <dbReference type="ChEBI" id="CHEBI:15361"/>
        <dbReference type="ChEBI" id="CHEBI:15377"/>
        <dbReference type="ChEBI" id="CHEBI:15378"/>
        <dbReference type="ChEBI" id="CHEBI:67139"/>
        <dbReference type="ChEBI" id="CHEBI:537519"/>
        <dbReference type="EC" id="4.3.3.7"/>
    </reaction>
</comment>
<gene>
    <name evidence="12" type="primary">dapA</name>
    <name evidence="16" type="ORF">IAG03_07820</name>
</gene>
<comment type="caution">
    <text evidence="16">The sequence shown here is derived from an EMBL/GenBank/DDBJ whole genome shotgun (WGS) entry which is preliminary data.</text>
</comment>
<comment type="function">
    <text evidence="1 12">Catalyzes the condensation of (S)-aspartate-beta-semialdehyde [(S)-ASA] and pyruvate to 4-hydroxy-tetrahydrodipicolinate (HTPA).</text>
</comment>
<evidence type="ECO:0000256" key="1">
    <source>
        <dbReference type="ARBA" id="ARBA00003294"/>
    </source>
</evidence>
<dbReference type="RefSeq" id="WP_249319565.1">
    <property type="nucleotide sequence ID" value="NZ_JACRSN010000010.1"/>
</dbReference>
<comment type="subunit">
    <text evidence="12">Homotetramer; dimer of dimers.</text>
</comment>
<dbReference type="PIRSF" id="PIRSF001365">
    <property type="entry name" value="DHDPS"/>
    <property type="match status" value="1"/>
</dbReference>
<dbReference type="CDD" id="cd00950">
    <property type="entry name" value="DHDPS"/>
    <property type="match status" value="1"/>
</dbReference>
<dbReference type="Proteomes" id="UP000651482">
    <property type="component" value="Unassembled WGS sequence"/>
</dbReference>
<evidence type="ECO:0000256" key="7">
    <source>
        <dbReference type="ARBA" id="ARBA00022915"/>
    </source>
</evidence>
<dbReference type="Gene3D" id="3.20.20.70">
    <property type="entry name" value="Aldolase class I"/>
    <property type="match status" value="1"/>
</dbReference>
<dbReference type="EC" id="4.3.3.7" evidence="4 12"/>
<evidence type="ECO:0000256" key="8">
    <source>
        <dbReference type="ARBA" id="ARBA00023154"/>
    </source>
</evidence>
<dbReference type="PANTHER" id="PTHR12128">
    <property type="entry name" value="DIHYDRODIPICOLINATE SYNTHASE"/>
    <property type="match status" value="1"/>
</dbReference>
<dbReference type="GO" id="GO:0009089">
    <property type="term" value="P:lysine biosynthetic process via diaminopimelate"/>
    <property type="evidence" value="ECO:0007669"/>
    <property type="project" value="UniProtKB-UniRule"/>
</dbReference>
<dbReference type="SUPFAM" id="SSF51569">
    <property type="entry name" value="Aldolase"/>
    <property type="match status" value="1"/>
</dbReference>
<keyword evidence="7 12" id="KW-0220">Diaminopimelate biosynthesis</keyword>
<keyword evidence="9 12" id="KW-0456">Lyase</keyword>
<dbReference type="PROSITE" id="PS00665">
    <property type="entry name" value="DHDPS_1"/>
    <property type="match status" value="1"/>
</dbReference>
<evidence type="ECO:0000256" key="15">
    <source>
        <dbReference type="PIRSR" id="PIRSR001365-2"/>
    </source>
</evidence>
<dbReference type="InterPro" id="IPR013785">
    <property type="entry name" value="Aldolase_TIM"/>
</dbReference>
<accession>A0A926DBG6</accession>
<dbReference type="PROSITE" id="PS00666">
    <property type="entry name" value="DHDPS_2"/>
    <property type="match status" value="1"/>
</dbReference>
<evidence type="ECO:0000256" key="11">
    <source>
        <dbReference type="ARBA" id="ARBA00047836"/>
    </source>
</evidence>
<keyword evidence="17" id="KW-1185">Reference proteome</keyword>
<dbReference type="Pfam" id="PF00701">
    <property type="entry name" value="DHDPS"/>
    <property type="match status" value="1"/>
</dbReference>
<feature type="site" description="Part of a proton relay during catalysis" evidence="12">
    <location>
        <position position="112"/>
    </location>
</feature>
<sequence length="297" mass="31755">MQKKLVFKGSGVAIVTPMHPDGSVNYAEFAKLIDFQIDQGTDAIIVCGTTGESATLSYEEHEDVVRYCVEHTAGRVPVVAGAGSNDTAAAIHLAKHAKAVGADSILVVTPYYNKTSQKGLIEHYNAVADATDLPLVLYNVPSRTSCNILPETYAELAKHPNIVAVKEANGNFSAMMKMRALCGDSLALYSGNDEQTVPIISMGGVGVISVAANVCPADMHKLSMLALEGNYQKAMEMNLSYMDLMDAMFVDVNPIPVKEALNLMGFSCGRCRLPLSTLSEANRALLADVMKKHGLIA</sequence>